<keyword evidence="3" id="KW-1185">Reference proteome</keyword>
<evidence type="ECO:0000313" key="3">
    <source>
        <dbReference type="Proteomes" id="UP001597158"/>
    </source>
</evidence>
<dbReference type="InterPro" id="IPR035897">
    <property type="entry name" value="Toll_tir_struct_dom_sf"/>
</dbReference>
<accession>A0ABW3WD79</accession>
<keyword evidence="2" id="KW-0675">Receptor</keyword>
<name>A0ABW3WD79_9RHOO</name>
<dbReference type="SUPFAM" id="SSF52200">
    <property type="entry name" value="Toll/Interleukin receptor TIR domain"/>
    <property type="match status" value="1"/>
</dbReference>
<dbReference type="Proteomes" id="UP001597158">
    <property type="component" value="Unassembled WGS sequence"/>
</dbReference>
<evidence type="ECO:0000313" key="2">
    <source>
        <dbReference type="EMBL" id="MFD1263260.1"/>
    </source>
</evidence>
<dbReference type="InterPro" id="IPR000157">
    <property type="entry name" value="TIR_dom"/>
</dbReference>
<comment type="caution">
    <text evidence="2">The sequence shown here is derived from an EMBL/GenBank/DDBJ whole genome shotgun (WGS) entry which is preliminary data.</text>
</comment>
<dbReference type="PROSITE" id="PS50104">
    <property type="entry name" value="TIR"/>
    <property type="match status" value="1"/>
</dbReference>
<dbReference type="EMBL" id="JBHTMC010000012">
    <property type="protein sequence ID" value="MFD1263260.1"/>
    <property type="molecule type" value="Genomic_DNA"/>
</dbReference>
<feature type="domain" description="TIR" evidence="1">
    <location>
        <begin position="1"/>
        <end position="143"/>
    </location>
</feature>
<reference evidence="3" key="1">
    <citation type="journal article" date="2019" name="Int. J. Syst. Evol. Microbiol.">
        <title>The Global Catalogue of Microorganisms (GCM) 10K type strain sequencing project: providing services to taxonomists for standard genome sequencing and annotation.</title>
        <authorList>
            <consortium name="The Broad Institute Genomics Platform"/>
            <consortium name="The Broad Institute Genome Sequencing Center for Infectious Disease"/>
            <person name="Wu L."/>
            <person name="Ma J."/>
        </authorList>
    </citation>
    <scope>NUCLEOTIDE SEQUENCE [LARGE SCALE GENOMIC DNA]</scope>
    <source>
        <strain evidence="3">CCUG 48884</strain>
    </source>
</reference>
<gene>
    <name evidence="2" type="ORF">ACFQ4M_06655</name>
</gene>
<dbReference type="Pfam" id="PF13676">
    <property type="entry name" value="TIR_2"/>
    <property type="match status" value="1"/>
</dbReference>
<sequence>MPCLFVSYRREDSAGFAGRLTDALEQRFGVGSVFRDVDDIQPGEDFEAVIERRLHDAKAVLVLIGPGWLAASAAGERRLDHPQDFVRREIELALGSGRPVVPILVGGASMPEATVLPASIRGLSNRHALSLGDASWAADRMRLEAVLAQWVKPADAARSRGAGRLLGAAAATLAAVGLGAWLWGAGAQDEVQAIVGSWHAEVRYPWNLSLEETYDFELRDGRIEGLASFLGMPRVVEAVEWRDGRLHFLTRSEVVAGEAQASELVQHYELTPDGGELQVRLEIQRNGGRDPPLEFVARRR</sequence>
<organism evidence="2 3">
    <name type="scientific">Thauera mechernichensis</name>
    <dbReference type="NCBI Taxonomy" id="82788"/>
    <lineage>
        <taxon>Bacteria</taxon>
        <taxon>Pseudomonadati</taxon>
        <taxon>Pseudomonadota</taxon>
        <taxon>Betaproteobacteria</taxon>
        <taxon>Rhodocyclales</taxon>
        <taxon>Zoogloeaceae</taxon>
        <taxon>Thauera</taxon>
    </lineage>
</organism>
<evidence type="ECO:0000259" key="1">
    <source>
        <dbReference type="PROSITE" id="PS50104"/>
    </source>
</evidence>
<dbReference type="RefSeq" id="WP_277835552.1">
    <property type="nucleotide sequence ID" value="NZ_JARQZE010000028.1"/>
</dbReference>
<proteinExistence type="predicted"/>
<protein>
    <submittedName>
        <fullName evidence="2">Toll/interleukin-1 receptor domain-containing protein</fullName>
    </submittedName>
</protein>
<dbReference type="Gene3D" id="3.40.50.10140">
    <property type="entry name" value="Toll/interleukin-1 receptor homology (TIR) domain"/>
    <property type="match status" value="1"/>
</dbReference>